<feature type="compositionally biased region" description="Polar residues" evidence="1">
    <location>
        <begin position="1"/>
        <end position="14"/>
    </location>
</feature>
<organism evidence="3 4">
    <name type="scientific">Amblyomma americanum</name>
    <name type="common">Lone star tick</name>
    <dbReference type="NCBI Taxonomy" id="6943"/>
    <lineage>
        <taxon>Eukaryota</taxon>
        <taxon>Metazoa</taxon>
        <taxon>Ecdysozoa</taxon>
        <taxon>Arthropoda</taxon>
        <taxon>Chelicerata</taxon>
        <taxon>Arachnida</taxon>
        <taxon>Acari</taxon>
        <taxon>Parasitiformes</taxon>
        <taxon>Ixodida</taxon>
        <taxon>Ixodoidea</taxon>
        <taxon>Ixodidae</taxon>
        <taxon>Amblyomminae</taxon>
        <taxon>Amblyomma</taxon>
    </lineage>
</organism>
<keyword evidence="4" id="KW-1185">Reference proteome</keyword>
<dbReference type="GO" id="GO:0016485">
    <property type="term" value="P:protein processing"/>
    <property type="evidence" value="ECO:0007669"/>
    <property type="project" value="TreeGrafter"/>
</dbReference>
<dbReference type="GO" id="GO:0004222">
    <property type="term" value="F:metalloendopeptidase activity"/>
    <property type="evidence" value="ECO:0007669"/>
    <property type="project" value="InterPro"/>
</dbReference>
<name>A0AAQ4EUT6_AMBAM</name>
<keyword evidence="2" id="KW-0812">Transmembrane</keyword>
<dbReference type="GO" id="GO:0005886">
    <property type="term" value="C:plasma membrane"/>
    <property type="evidence" value="ECO:0007669"/>
    <property type="project" value="TreeGrafter"/>
</dbReference>
<dbReference type="InterPro" id="IPR042089">
    <property type="entry name" value="Peptidase_M13_dom_2"/>
</dbReference>
<dbReference type="Gene3D" id="3.40.390.10">
    <property type="entry name" value="Collagenase (Catalytic Domain)"/>
    <property type="match status" value="1"/>
</dbReference>
<feature type="region of interest" description="Disordered" evidence="1">
    <location>
        <begin position="1"/>
        <end position="22"/>
    </location>
</feature>
<sequence length="393" mass="43642">MSFKSVTTAIKTPRSSSSPSSLPFTDAPRAYLAAIPCALTAFLGVVVLVLLAFISSRSSPFTVRIIDIEHDARVLCSNVACREVTAMLALTADRSVRPCDNFHQHVCGNWAAGVSQLNTAAKSGRMLNYAEVNLRSFSDRVHRSLGHLTQSPVLGTPQESQMARFYKSCLHFVSNRSQSERWPLVQIVLERAEIDRHPWEDAISLLGLLEAVVGSCLRTGLTSVLSARRSRDGDIFVDLGESLRHTLQADRGEHRVRHFLLQSLTDLRRDGRSYTHDEILALDAKVEDVRENLDASKRHFEAVQLANLPSPLSELRSLAEPANPDRASTTSMHRQSSLRVRALEKIVQVIELLGAVNLRLAGVYLLLVTVSQVLKYGYMLLQPRGQYHESAVK</sequence>
<dbReference type="AlphaFoldDB" id="A0AAQ4EUT6"/>
<dbReference type="PANTHER" id="PTHR11733">
    <property type="entry name" value="ZINC METALLOPROTEASE FAMILY M13 NEPRILYSIN-RELATED"/>
    <property type="match status" value="1"/>
</dbReference>
<dbReference type="EMBL" id="JARKHS020010713">
    <property type="protein sequence ID" value="KAK8778490.1"/>
    <property type="molecule type" value="Genomic_DNA"/>
</dbReference>
<evidence type="ECO:0000256" key="2">
    <source>
        <dbReference type="SAM" id="Phobius"/>
    </source>
</evidence>
<dbReference type="SUPFAM" id="SSF55486">
    <property type="entry name" value="Metalloproteases ('zincins'), catalytic domain"/>
    <property type="match status" value="1"/>
</dbReference>
<keyword evidence="2" id="KW-0472">Membrane</keyword>
<feature type="transmembrane region" description="Helical" evidence="2">
    <location>
        <begin position="349"/>
        <end position="374"/>
    </location>
</feature>
<evidence type="ECO:0000256" key="1">
    <source>
        <dbReference type="SAM" id="MobiDB-lite"/>
    </source>
</evidence>
<dbReference type="Gene3D" id="1.10.1380.10">
    <property type="entry name" value="Neutral endopeptidase , domain2"/>
    <property type="match status" value="1"/>
</dbReference>
<protein>
    <recommendedName>
        <fullName evidence="5">Peptidase M13 N-terminal domain-containing protein</fullName>
    </recommendedName>
</protein>
<evidence type="ECO:0000313" key="4">
    <source>
        <dbReference type="Proteomes" id="UP001321473"/>
    </source>
</evidence>
<dbReference type="InterPro" id="IPR000718">
    <property type="entry name" value="Peptidase_M13"/>
</dbReference>
<feature type="transmembrane region" description="Helical" evidence="2">
    <location>
        <begin position="30"/>
        <end position="54"/>
    </location>
</feature>
<keyword evidence="2" id="KW-1133">Transmembrane helix</keyword>
<dbReference type="PROSITE" id="PS51885">
    <property type="entry name" value="NEPRILYSIN"/>
    <property type="match status" value="1"/>
</dbReference>
<evidence type="ECO:0008006" key="5">
    <source>
        <dbReference type="Google" id="ProtNLM"/>
    </source>
</evidence>
<feature type="non-terminal residue" evidence="3">
    <location>
        <position position="393"/>
    </location>
</feature>
<dbReference type="InterPro" id="IPR024079">
    <property type="entry name" value="MetalloPept_cat_dom_sf"/>
</dbReference>
<reference evidence="3 4" key="1">
    <citation type="journal article" date="2023" name="Arcadia Sci">
        <title>De novo assembly of a long-read Amblyomma americanum tick genome.</title>
        <authorList>
            <person name="Chou S."/>
            <person name="Poskanzer K.E."/>
            <person name="Rollins M."/>
            <person name="Thuy-Boun P.S."/>
        </authorList>
    </citation>
    <scope>NUCLEOTIDE SEQUENCE [LARGE SCALE GENOMIC DNA]</scope>
    <source>
        <strain evidence="3">F_SG_1</strain>
        <tissue evidence="3">Salivary glands</tissue>
    </source>
</reference>
<accession>A0AAQ4EUT6</accession>
<dbReference type="PANTHER" id="PTHR11733:SF167">
    <property type="entry name" value="FI17812P1-RELATED"/>
    <property type="match status" value="1"/>
</dbReference>
<proteinExistence type="predicted"/>
<comment type="caution">
    <text evidence="3">The sequence shown here is derived from an EMBL/GenBank/DDBJ whole genome shotgun (WGS) entry which is preliminary data.</text>
</comment>
<dbReference type="Proteomes" id="UP001321473">
    <property type="component" value="Unassembled WGS sequence"/>
</dbReference>
<gene>
    <name evidence="3" type="ORF">V5799_020169</name>
</gene>
<evidence type="ECO:0000313" key="3">
    <source>
        <dbReference type="EMBL" id="KAK8778490.1"/>
    </source>
</evidence>